<proteinExistence type="inferred from homology"/>
<dbReference type="InterPro" id="IPR008930">
    <property type="entry name" value="Terpenoid_cyclase/PrenylTrfase"/>
</dbReference>
<dbReference type="SFLD" id="SFLDG01016">
    <property type="entry name" value="Prenyltransferase_Like_2"/>
    <property type="match status" value="1"/>
</dbReference>
<dbReference type="InterPro" id="IPR032697">
    <property type="entry name" value="SQ_cyclase_N"/>
</dbReference>
<evidence type="ECO:0000259" key="5">
    <source>
        <dbReference type="Pfam" id="PF13243"/>
    </source>
</evidence>
<feature type="domain" description="Squalene cyclase N-terminal" evidence="6">
    <location>
        <begin position="16"/>
        <end position="297"/>
    </location>
</feature>
<dbReference type="GO" id="GO:0016104">
    <property type="term" value="P:triterpenoid biosynthetic process"/>
    <property type="evidence" value="ECO:0007669"/>
    <property type="project" value="InterPro"/>
</dbReference>
<comment type="caution">
    <text evidence="7">The sequence shown here is derived from an EMBL/GenBank/DDBJ whole genome shotgun (WGS) entry which is preliminary data.</text>
</comment>
<sequence length="631" mass="71184">MNGGFFLHNLVTSAINQIIDDLRNRQSNDGSWRFCFETGTLTDAYTIILLRSLEQPDSEWLIERLTARILSKQEANGAWNLFTDQNDGHLSSTAESFFALLYSGHVKPDAPHMKRARKFIKARGGLAKTGPFTRAMLALNGQISWPKLFNVPIETILLPRTSLISIYDIVGYSRVHLVAVLTSANMKYSRQNTRTPNLRDLLTERKTENEWENDQSRSILTIIQNEVSKLIDTPKRLRKTAFEQAEQHMLKRIEPDGLYYSYITSTFFMIYAFLALGYKKDHPVIQNAVNGIKNQVCLTTSHSHIEFATSTVWDTALISHALQQSGVPASDPLIKTANAYLLSRQHTLYGDWSFNNPNTVPGGWGFSDINTFLPDVDDTTAALRAIKRTVREHTMYRPVWSRGADWILSMQNKDGGWGAFEKDTDKKRITLVPFPEAGRVLIDPSTADLTGRALEFLSKDANLLSPHPAIDRAVNWLEQNQETDGSWYGRWGVCYIYGTWAALTGLDAAGFSQNRPSVKKAVDWLTSIQNEDGGWGESCVSDTRNTYMPLGSSTLSQTAWAVDALTATHKKPADAVRRGVNYLVSNLNRNDWTTTYPTGAALPGDFYIYYHSYNYIWPLLALSNFRNKFDS</sequence>
<dbReference type="EC" id="5.4.99.17" evidence="7"/>
<dbReference type="GO" id="GO:0051007">
    <property type="term" value="F:squalene-hopene cyclase activity"/>
    <property type="evidence" value="ECO:0007669"/>
    <property type="project" value="UniProtKB-EC"/>
</dbReference>
<comment type="similarity">
    <text evidence="2">Belongs to the terpene cyclase/mutase family.</text>
</comment>
<keyword evidence="4 7" id="KW-0413">Isomerase</keyword>
<dbReference type="InterPro" id="IPR006400">
    <property type="entry name" value="Hopene-cyclase"/>
</dbReference>
<comment type="pathway">
    <text evidence="1">Secondary metabolite biosynthesis; hopanoid biosynthesis.</text>
</comment>
<keyword evidence="8" id="KW-1185">Reference proteome</keyword>
<reference evidence="7 8" key="1">
    <citation type="submission" date="2018-10" db="EMBL/GenBank/DDBJ databases">
        <title>Bacillus Keqinensis sp. nov., a moderately halophilic bacterium isolated from a saline-alkaline lake.</title>
        <authorList>
            <person name="Wang H."/>
        </authorList>
    </citation>
    <scope>NUCLEOTIDE SEQUENCE [LARGE SCALE GENOMIC DNA]</scope>
    <source>
        <strain evidence="7 8">KQ-3</strain>
    </source>
</reference>
<protein>
    <submittedName>
        <fullName evidence="7">Squalene--hopene cyclase</fullName>
        <ecNumber evidence="7">5.4.99.17</ecNumber>
    </submittedName>
</protein>
<dbReference type="InterPro" id="IPR032696">
    <property type="entry name" value="SQ_cyclase_C"/>
</dbReference>
<dbReference type="NCBIfam" id="TIGR01507">
    <property type="entry name" value="hopene_cyclase"/>
    <property type="match status" value="1"/>
</dbReference>
<feature type="domain" description="Squalene cyclase C-terminal" evidence="5">
    <location>
        <begin position="310"/>
        <end position="627"/>
    </location>
</feature>
<evidence type="ECO:0000256" key="2">
    <source>
        <dbReference type="ARBA" id="ARBA00009755"/>
    </source>
</evidence>
<gene>
    <name evidence="7" type="primary">shc</name>
    <name evidence="7" type="ORF">EBO34_08755</name>
</gene>
<evidence type="ECO:0000256" key="1">
    <source>
        <dbReference type="ARBA" id="ARBA00004999"/>
    </source>
</evidence>
<dbReference type="PANTHER" id="PTHR11764:SF20">
    <property type="entry name" value="LANOSTEROL SYNTHASE"/>
    <property type="match status" value="1"/>
</dbReference>
<dbReference type="OrthoDB" id="9758578at2"/>
<evidence type="ECO:0000256" key="3">
    <source>
        <dbReference type="ARBA" id="ARBA00022737"/>
    </source>
</evidence>
<dbReference type="InterPro" id="IPR018333">
    <property type="entry name" value="Squalene_cyclase"/>
</dbReference>
<dbReference type="GO" id="GO:0005811">
    <property type="term" value="C:lipid droplet"/>
    <property type="evidence" value="ECO:0007669"/>
    <property type="project" value="InterPro"/>
</dbReference>
<dbReference type="UniPathway" id="UPA00337"/>
<accession>A0A3M7TWX7</accession>
<evidence type="ECO:0000313" key="8">
    <source>
        <dbReference type="Proteomes" id="UP000278746"/>
    </source>
</evidence>
<evidence type="ECO:0000313" key="7">
    <source>
        <dbReference type="EMBL" id="RNA70003.1"/>
    </source>
</evidence>
<keyword evidence="3" id="KW-0677">Repeat</keyword>
<organism evidence="7 8">
    <name type="scientific">Alteribacter keqinensis</name>
    <dbReference type="NCBI Taxonomy" id="2483800"/>
    <lineage>
        <taxon>Bacteria</taxon>
        <taxon>Bacillati</taxon>
        <taxon>Bacillota</taxon>
        <taxon>Bacilli</taxon>
        <taxon>Bacillales</taxon>
        <taxon>Bacillaceae</taxon>
        <taxon>Alteribacter</taxon>
    </lineage>
</organism>
<dbReference type="NCBIfam" id="TIGR01787">
    <property type="entry name" value="squalene_cyclas"/>
    <property type="match status" value="1"/>
</dbReference>
<dbReference type="SUPFAM" id="SSF48239">
    <property type="entry name" value="Terpenoid cyclases/Protein prenyltransferases"/>
    <property type="match status" value="2"/>
</dbReference>
<dbReference type="Gene3D" id="1.50.10.20">
    <property type="match status" value="2"/>
</dbReference>
<dbReference type="EMBL" id="RHIB01000001">
    <property type="protein sequence ID" value="RNA70003.1"/>
    <property type="molecule type" value="Genomic_DNA"/>
</dbReference>
<dbReference type="PANTHER" id="PTHR11764">
    <property type="entry name" value="TERPENE CYCLASE/MUTASE FAMILY MEMBER"/>
    <property type="match status" value="1"/>
</dbReference>
<dbReference type="AlphaFoldDB" id="A0A3M7TWX7"/>
<dbReference type="Pfam" id="PF13243">
    <property type="entry name" value="SQHop_cyclase_C"/>
    <property type="match status" value="1"/>
</dbReference>
<dbReference type="PROSITE" id="PS01074">
    <property type="entry name" value="TERPENE_SYNTHASES"/>
    <property type="match status" value="1"/>
</dbReference>
<name>A0A3M7TWX7_9BACI</name>
<evidence type="ECO:0000259" key="6">
    <source>
        <dbReference type="Pfam" id="PF13249"/>
    </source>
</evidence>
<dbReference type="Proteomes" id="UP000278746">
    <property type="component" value="Unassembled WGS sequence"/>
</dbReference>
<dbReference type="Pfam" id="PF13249">
    <property type="entry name" value="SQHop_cyclase_N"/>
    <property type="match status" value="1"/>
</dbReference>
<dbReference type="InterPro" id="IPR002365">
    <property type="entry name" value="Terpene_synthase_CS"/>
</dbReference>
<evidence type="ECO:0000256" key="4">
    <source>
        <dbReference type="ARBA" id="ARBA00023235"/>
    </source>
</evidence>